<evidence type="ECO:0000313" key="2">
    <source>
        <dbReference type="Proteomes" id="UP001570511"/>
    </source>
</evidence>
<protein>
    <submittedName>
        <fullName evidence="1">Uncharacterized protein</fullName>
    </submittedName>
</protein>
<name>A0ABD5MBK3_9EURY</name>
<reference evidence="1 2" key="1">
    <citation type="submission" date="2024-08" db="EMBL/GenBank/DDBJ databases">
        <title>Halobellus sp. MBLA0158 whole genome sequence.</title>
        <authorList>
            <person name="Hwang C.Y."/>
            <person name="Cho E.-S."/>
            <person name="Seo M.-J."/>
        </authorList>
    </citation>
    <scope>NUCLEOTIDE SEQUENCE [LARGE SCALE GENOMIC DNA]</scope>
    <source>
        <strain evidence="1 2">MBLA0158</strain>
    </source>
</reference>
<dbReference type="AlphaFoldDB" id="A0ABD5MBK3"/>
<dbReference type="Pfam" id="PF24019">
    <property type="entry name" value="DUF7332"/>
    <property type="match status" value="1"/>
</dbReference>
<keyword evidence="2" id="KW-1185">Reference proteome</keyword>
<evidence type="ECO:0000313" key="1">
    <source>
        <dbReference type="EMBL" id="MFA1611295.1"/>
    </source>
</evidence>
<gene>
    <name evidence="1" type="ORF">OS889_09810</name>
</gene>
<sequence>MPTPRTPDTLRRAVAVFAALAVCASLALAGLPAVAAQSGGDGGAAAADSDRCFPPGGHDLAVGSGDPHINVTVHTSLFTSAPPNALGLSARGVALDADIVRLRTGVLFEANQENVSVGQIWDSFVVVFDYRLSLPMFSDAFDDSTYEPSEGPVSGVETRGC</sequence>
<dbReference type="EMBL" id="JBGNYA010000001">
    <property type="protein sequence ID" value="MFA1611295.1"/>
    <property type="molecule type" value="Genomic_DNA"/>
</dbReference>
<dbReference type="Proteomes" id="UP001570511">
    <property type="component" value="Unassembled WGS sequence"/>
</dbReference>
<proteinExistence type="predicted"/>
<accession>A0ABD5MBK3</accession>
<comment type="caution">
    <text evidence="1">The sequence shown here is derived from an EMBL/GenBank/DDBJ whole genome shotgun (WGS) entry which is preliminary data.</text>
</comment>
<organism evidence="1 2">
    <name type="scientific">Halobellus rubicundus</name>
    <dbReference type="NCBI Taxonomy" id="2996466"/>
    <lineage>
        <taxon>Archaea</taxon>
        <taxon>Methanobacteriati</taxon>
        <taxon>Methanobacteriota</taxon>
        <taxon>Stenosarchaea group</taxon>
        <taxon>Halobacteria</taxon>
        <taxon>Halobacteriales</taxon>
        <taxon>Haloferacaceae</taxon>
        <taxon>Halobellus</taxon>
    </lineage>
</organism>
<dbReference type="InterPro" id="IPR055756">
    <property type="entry name" value="DUF7332"/>
</dbReference>
<dbReference type="RefSeq" id="WP_372389491.1">
    <property type="nucleotide sequence ID" value="NZ_JBGNYA010000001.1"/>
</dbReference>